<keyword evidence="1" id="KW-0812">Transmembrane</keyword>
<gene>
    <name evidence="3" type="ORF">ENE75_11875</name>
</gene>
<comment type="caution">
    <text evidence="3">The sequence shown here is derived from an EMBL/GenBank/DDBJ whole genome shotgun (WGS) entry which is preliminary data.</text>
</comment>
<dbReference type="Gene3D" id="1.20.144.10">
    <property type="entry name" value="Phosphatidic acid phosphatase type 2/haloperoxidase"/>
    <property type="match status" value="1"/>
</dbReference>
<reference evidence="3 4" key="1">
    <citation type="submission" date="2019-01" db="EMBL/GenBank/DDBJ databases">
        <authorList>
            <person name="Chen W.-M."/>
        </authorList>
    </citation>
    <scope>NUCLEOTIDE SEQUENCE [LARGE SCALE GENOMIC DNA]</scope>
    <source>
        <strain evidence="3 4">ICH-3</strain>
    </source>
</reference>
<dbReference type="SUPFAM" id="SSF48317">
    <property type="entry name" value="Acid phosphatase/Vanadium-dependent haloperoxidase"/>
    <property type="match status" value="1"/>
</dbReference>
<sequence length="240" mass="25739">MAVPGPRPPAWGRDLAVTLLAALLLLCWDASGADLWVSRAVGGDAGFPWRDAWLTRHLLHDGGRWAAGVLLAGLVWRAWRCPSGDPLGARARWGTLGVVLLNLVAVPAFKRASATSCPWDLAEFGGSAQWVSHWSWGVLDGGPGHCFPSGHAVAAFCFLALYFAWRDVRPAVARRWLRAVLAFGALFGAAQVLRGAHYVSHVAWSAWVCWALSAGVDALSRLRRRPRPRPAGAAAADSPA</sequence>
<name>A0A3S2U399_9BURK</name>
<keyword evidence="4" id="KW-1185">Reference proteome</keyword>
<dbReference type="CDD" id="cd03396">
    <property type="entry name" value="PAP2_like_6"/>
    <property type="match status" value="1"/>
</dbReference>
<accession>A0A3S2U399</accession>
<evidence type="ECO:0000256" key="1">
    <source>
        <dbReference type="SAM" id="Phobius"/>
    </source>
</evidence>
<dbReference type="AlphaFoldDB" id="A0A3S2U399"/>
<evidence type="ECO:0000313" key="4">
    <source>
        <dbReference type="Proteomes" id="UP000288178"/>
    </source>
</evidence>
<feature type="transmembrane region" description="Helical" evidence="1">
    <location>
        <begin position="177"/>
        <end position="196"/>
    </location>
</feature>
<organism evidence="3 4">
    <name type="scientific">Rubrivivax albus</name>
    <dbReference type="NCBI Taxonomy" id="2499835"/>
    <lineage>
        <taxon>Bacteria</taxon>
        <taxon>Pseudomonadati</taxon>
        <taxon>Pseudomonadota</taxon>
        <taxon>Betaproteobacteria</taxon>
        <taxon>Burkholderiales</taxon>
        <taxon>Sphaerotilaceae</taxon>
        <taxon>Rubrivivax</taxon>
    </lineage>
</organism>
<dbReference type="InterPro" id="IPR000326">
    <property type="entry name" value="PAP2/HPO"/>
</dbReference>
<keyword evidence="1" id="KW-0472">Membrane</keyword>
<evidence type="ECO:0000259" key="2">
    <source>
        <dbReference type="Pfam" id="PF01569"/>
    </source>
</evidence>
<dbReference type="InterPro" id="IPR036938">
    <property type="entry name" value="PAP2/HPO_sf"/>
</dbReference>
<evidence type="ECO:0000313" key="3">
    <source>
        <dbReference type="EMBL" id="RVT51760.1"/>
    </source>
</evidence>
<feature type="transmembrane region" description="Helical" evidence="1">
    <location>
        <begin position="202"/>
        <end position="219"/>
    </location>
</feature>
<dbReference type="OrthoDB" id="7348799at2"/>
<dbReference type="Pfam" id="PF01569">
    <property type="entry name" value="PAP2"/>
    <property type="match status" value="1"/>
</dbReference>
<keyword evidence="1" id="KW-1133">Transmembrane helix</keyword>
<protein>
    <submittedName>
        <fullName evidence="3">Phosphatase PAP2 family protein</fullName>
    </submittedName>
</protein>
<feature type="domain" description="Phosphatidic acid phosphatase type 2/haloperoxidase" evidence="2">
    <location>
        <begin position="96"/>
        <end position="215"/>
    </location>
</feature>
<proteinExistence type="predicted"/>
<dbReference type="Proteomes" id="UP000288178">
    <property type="component" value="Unassembled WGS sequence"/>
</dbReference>
<dbReference type="EMBL" id="SACT01000003">
    <property type="protein sequence ID" value="RVT51760.1"/>
    <property type="molecule type" value="Genomic_DNA"/>
</dbReference>